<evidence type="ECO:0000256" key="1">
    <source>
        <dbReference type="SAM" id="MobiDB-lite"/>
    </source>
</evidence>
<evidence type="ECO:0000313" key="2">
    <source>
        <dbReference type="EMBL" id="KAJ1981662.1"/>
    </source>
</evidence>
<organism evidence="2 3">
    <name type="scientific">Dimargaris verticillata</name>
    <dbReference type="NCBI Taxonomy" id="2761393"/>
    <lineage>
        <taxon>Eukaryota</taxon>
        <taxon>Fungi</taxon>
        <taxon>Fungi incertae sedis</taxon>
        <taxon>Zoopagomycota</taxon>
        <taxon>Kickxellomycotina</taxon>
        <taxon>Dimargaritomycetes</taxon>
        <taxon>Dimargaritales</taxon>
        <taxon>Dimargaritaceae</taxon>
        <taxon>Dimargaris</taxon>
    </lineage>
</organism>
<dbReference type="AlphaFoldDB" id="A0A9W8B4K0"/>
<dbReference type="EMBL" id="JANBQB010000116">
    <property type="protein sequence ID" value="KAJ1981662.1"/>
    <property type="molecule type" value="Genomic_DNA"/>
</dbReference>
<feature type="compositionally biased region" description="Basic and acidic residues" evidence="1">
    <location>
        <begin position="112"/>
        <end position="125"/>
    </location>
</feature>
<reference evidence="2" key="1">
    <citation type="submission" date="2022-07" db="EMBL/GenBank/DDBJ databases">
        <title>Phylogenomic reconstructions and comparative analyses of Kickxellomycotina fungi.</title>
        <authorList>
            <person name="Reynolds N.K."/>
            <person name="Stajich J.E."/>
            <person name="Barry K."/>
            <person name="Grigoriev I.V."/>
            <person name="Crous P."/>
            <person name="Smith M.E."/>
        </authorList>
    </citation>
    <scope>NUCLEOTIDE SEQUENCE</scope>
    <source>
        <strain evidence="2">RSA 567</strain>
    </source>
</reference>
<evidence type="ECO:0008006" key="4">
    <source>
        <dbReference type="Google" id="ProtNLM"/>
    </source>
</evidence>
<protein>
    <recommendedName>
        <fullName evidence="4">Small VCP/p97-interacting protein</fullName>
    </recommendedName>
</protein>
<evidence type="ECO:0000313" key="3">
    <source>
        <dbReference type="Proteomes" id="UP001151582"/>
    </source>
</evidence>
<name>A0A9W8B4K0_9FUNG</name>
<comment type="caution">
    <text evidence="2">The sequence shown here is derived from an EMBL/GenBank/DDBJ whole genome shotgun (WGS) entry which is preliminary data.</text>
</comment>
<keyword evidence="3" id="KW-1185">Reference proteome</keyword>
<dbReference type="Proteomes" id="UP001151582">
    <property type="component" value="Unassembled WGS sequence"/>
</dbReference>
<feature type="region of interest" description="Disordered" evidence="1">
    <location>
        <begin position="1"/>
        <end position="135"/>
    </location>
</feature>
<accession>A0A9W8B4K0</accession>
<proteinExistence type="predicted"/>
<feature type="compositionally biased region" description="Low complexity" evidence="1">
    <location>
        <begin position="73"/>
        <end position="97"/>
    </location>
</feature>
<sequence length="135" mass="14073">MGNLCGSCFGTGHRSKAAPGHRLDDVPMQPMAQPTAAPARPAAGAGHQLGAGRPSGLAPTNKSPLSAAAQPDRAAMLAAAERRAQAAQARGSGSSRQPGPLAQKLAQQQKMSSRELQEQEQRENEIAQNMVWRGD</sequence>
<gene>
    <name evidence="2" type="ORF">H4R34_001984</name>
</gene>
<feature type="compositionally biased region" description="Low complexity" evidence="1">
    <location>
        <begin position="27"/>
        <end position="46"/>
    </location>
</feature>